<feature type="chain" id="PRO_5045642097" description="Curli production assembly/transport component CsgE" evidence="1">
    <location>
        <begin position="20"/>
        <end position="131"/>
    </location>
</feature>
<dbReference type="Proteomes" id="UP001204798">
    <property type="component" value="Unassembled WGS sequence"/>
</dbReference>
<evidence type="ECO:0000256" key="1">
    <source>
        <dbReference type="SAM" id="SignalP"/>
    </source>
</evidence>
<proteinExistence type="predicted"/>
<keyword evidence="3" id="KW-1185">Reference proteome</keyword>
<comment type="caution">
    <text evidence="2">The sequence shown here is derived from an EMBL/GenBank/DDBJ whole genome shotgun (WGS) entry which is preliminary data.</text>
</comment>
<evidence type="ECO:0008006" key="4">
    <source>
        <dbReference type="Google" id="ProtNLM"/>
    </source>
</evidence>
<dbReference type="RefSeq" id="WP_259092345.1">
    <property type="nucleotide sequence ID" value="NZ_CP130454.1"/>
</dbReference>
<organism evidence="2 3">
    <name type="scientific">Candidatus Fervidibacter sacchari</name>
    <dbReference type="NCBI Taxonomy" id="1448929"/>
    <lineage>
        <taxon>Bacteria</taxon>
        <taxon>Candidatus Fervidibacterota</taxon>
        <taxon>Candidatus Fervidibacter</taxon>
    </lineage>
</organism>
<reference evidence="2 3" key="1">
    <citation type="submission" date="2022-08" db="EMBL/GenBank/DDBJ databases">
        <title>Bacterial and archaeal communities from various locations to study Microbial Dark Matter (Phase II).</title>
        <authorList>
            <person name="Stepanauskas R."/>
        </authorList>
    </citation>
    <scope>NUCLEOTIDE SEQUENCE [LARGE SCALE GENOMIC DNA]</scope>
    <source>
        <strain evidence="2 3">PD1</strain>
    </source>
</reference>
<name>A0ABT2EK16_9BACT</name>
<keyword evidence="1" id="KW-0732">Signal</keyword>
<gene>
    <name evidence="2" type="ORF">M2350_000198</name>
</gene>
<evidence type="ECO:0000313" key="3">
    <source>
        <dbReference type="Proteomes" id="UP001204798"/>
    </source>
</evidence>
<accession>A0ABT2EK16</accession>
<dbReference type="EMBL" id="JANUCP010000001">
    <property type="protein sequence ID" value="MCS3917801.1"/>
    <property type="molecule type" value="Genomic_DNA"/>
</dbReference>
<protein>
    <recommendedName>
        <fullName evidence="4">Curli production assembly/transport component CsgE</fullName>
    </recommendedName>
</protein>
<sequence length="131" mass="14189">MRWSGWLAVLILSALLAPAVPQQTPSDVVFGGEYFFRLRASAGGLSPEERAAALQVRFTLVFTRLLAQGKPLTVRVHSLGAVKSISVADIPFVTVTAADAEANQMTVEQLANVWANNLDQGLRRILSESVR</sequence>
<feature type="signal peptide" evidence="1">
    <location>
        <begin position="1"/>
        <end position="19"/>
    </location>
</feature>
<evidence type="ECO:0000313" key="2">
    <source>
        <dbReference type="EMBL" id="MCS3917801.1"/>
    </source>
</evidence>